<evidence type="ECO:0000313" key="2">
    <source>
        <dbReference type="EMBL" id="ROP29794.1"/>
    </source>
</evidence>
<accession>A0A3N1GHR5</accession>
<dbReference type="InterPro" id="IPR002575">
    <property type="entry name" value="Aminoglycoside_PTrfase"/>
</dbReference>
<dbReference type="SUPFAM" id="SSF56112">
    <property type="entry name" value="Protein kinase-like (PK-like)"/>
    <property type="match status" value="1"/>
</dbReference>
<comment type="caution">
    <text evidence="2">The sequence shown here is derived from an EMBL/GenBank/DDBJ whole genome shotgun (WGS) entry which is preliminary data.</text>
</comment>
<sequence length="300" mass="33147">MATAAPSFDKTTADVSLAAAASRLGICSDDAELIRIGSAAVYWLSSRTIVARVSRSLDLLPVAVNEIAVSKWLAGAGVPAVVALEVAQPVVVGEHVVTFWESVSDREAYGTTSELGRLLRALHQLSVPQGITLPELRPFDRLEARIRSALALNETDREFLLRRTRELFAAYERLEFPLGVGVVHGDASVGNVLRTWTGTAVLSDLDGLAHGSREWDLLLTAMFFERYGWHTDDEYRAFVDTYGVDVMQWDGYKVLADTRELSMVAWLSQNVAASDSARQEFAKRIHALRTDGSRRDWKPL</sequence>
<dbReference type="AlphaFoldDB" id="A0A3N1GHR5"/>
<dbReference type="Gene3D" id="3.90.1200.10">
    <property type="match status" value="1"/>
</dbReference>
<evidence type="ECO:0000259" key="1">
    <source>
        <dbReference type="Pfam" id="PF01636"/>
    </source>
</evidence>
<name>A0A3N1GHR5_9ACTN</name>
<dbReference type="RefSeq" id="WP_211278021.1">
    <property type="nucleotide sequence ID" value="NZ_RJKL01000001.1"/>
</dbReference>
<dbReference type="InterPro" id="IPR011009">
    <property type="entry name" value="Kinase-like_dom_sf"/>
</dbReference>
<dbReference type="Pfam" id="PF01636">
    <property type="entry name" value="APH"/>
    <property type="match status" value="1"/>
</dbReference>
<reference evidence="2 3" key="1">
    <citation type="submission" date="2018-11" db="EMBL/GenBank/DDBJ databases">
        <title>Sequencing the genomes of 1000 actinobacteria strains.</title>
        <authorList>
            <person name="Klenk H.-P."/>
        </authorList>
    </citation>
    <scope>NUCLEOTIDE SEQUENCE [LARGE SCALE GENOMIC DNA]</scope>
    <source>
        <strain evidence="2 3">DSM 43634</strain>
    </source>
</reference>
<proteinExistence type="predicted"/>
<dbReference type="EMBL" id="RJKL01000001">
    <property type="protein sequence ID" value="ROP29794.1"/>
    <property type="molecule type" value="Genomic_DNA"/>
</dbReference>
<dbReference type="Proteomes" id="UP000271683">
    <property type="component" value="Unassembled WGS sequence"/>
</dbReference>
<dbReference type="GO" id="GO:0016740">
    <property type="term" value="F:transferase activity"/>
    <property type="evidence" value="ECO:0007669"/>
    <property type="project" value="UniProtKB-KW"/>
</dbReference>
<keyword evidence="2" id="KW-0808">Transferase</keyword>
<organism evidence="2 3">
    <name type="scientific">Couchioplanes caeruleus</name>
    <dbReference type="NCBI Taxonomy" id="56438"/>
    <lineage>
        <taxon>Bacteria</taxon>
        <taxon>Bacillati</taxon>
        <taxon>Actinomycetota</taxon>
        <taxon>Actinomycetes</taxon>
        <taxon>Micromonosporales</taxon>
        <taxon>Micromonosporaceae</taxon>
        <taxon>Couchioplanes</taxon>
    </lineage>
</organism>
<gene>
    <name evidence="2" type="ORF">EDD30_2611</name>
</gene>
<protein>
    <submittedName>
        <fullName evidence="2">Phosphotransferase family enzyme</fullName>
    </submittedName>
</protein>
<feature type="domain" description="Aminoglycoside phosphotransferase" evidence="1">
    <location>
        <begin position="38"/>
        <end position="243"/>
    </location>
</feature>
<evidence type="ECO:0000313" key="3">
    <source>
        <dbReference type="Proteomes" id="UP000271683"/>
    </source>
</evidence>